<dbReference type="EMBL" id="DTLI01000233">
    <property type="protein sequence ID" value="HHS53124.1"/>
    <property type="molecule type" value="Genomic_DNA"/>
</dbReference>
<dbReference type="InterPro" id="IPR013783">
    <property type="entry name" value="Ig-like_fold"/>
</dbReference>
<dbReference type="SUPFAM" id="SSF49299">
    <property type="entry name" value="PKD domain"/>
    <property type="match status" value="1"/>
</dbReference>
<reference evidence="2" key="1">
    <citation type="journal article" date="2020" name="mSystems">
        <title>Genome- and Community-Level Interaction Insights into Carbon Utilization and Element Cycling Functions of Hydrothermarchaeota in Hydrothermal Sediment.</title>
        <authorList>
            <person name="Zhou Z."/>
            <person name="Liu Y."/>
            <person name="Xu W."/>
            <person name="Pan J."/>
            <person name="Luo Z.H."/>
            <person name="Li M."/>
        </authorList>
    </citation>
    <scope>NUCLEOTIDE SEQUENCE [LARGE SCALE GENOMIC DNA]</scope>
    <source>
        <strain evidence="2">SpSt-876</strain>
    </source>
</reference>
<accession>A0A7C6ABE0</accession>
<dbReference type="PANTHER" id="PTHR42754">
    <property type="entry name" value="ENDOGLUCANASE"/>
    <property type="match status" value="1"/>
</dbReference>
<name>A0A7C6ABE0_UNCW3</name>
<protein>
    <submittedName>
        <fullName evidence="2">PKD domain-containing protein</fullName>
    </submittedName>
</protein>
<dbReference type="PROSITE" id="PS51257">
    <property type="entry name" value="PROKAR_LIPOPROTEIN"/>
    <property type="match status" value="1"/>
</dbReference>
<feature type="domain" description="PKD" evidence="1">
    <location>
        <begin position="45"/>
        <end position="115"/>
    </location>
</feature>
<organism evidence="2">
    <name type="scientific">candidate division WOR-3 bacterium</name>
    <dbReference type="NCBI Taxonomy" id="2052148"/>
    <lineage>
        <taxon>Bacteria</taxon>
        <taxon>Bacteria division WOR-3</taxon>
    </lineage>
</organism>
<evidence type="ECO:0000259" key="1">
    <source>
        <dbReference type="Pfam" id="PF00801"/>
    </source>
</evidence>
<dbReference type="InterPro" id="IPR035986">
    <property type="entry name" value="PKD_dom_sf"/>
</dbReference>
<dbReference type="AlphaFoldDB" id="A0A7C6ABE0"/>
<dbReference type="PANTHER" id="PTHR42754:SF1">
    <property type="entry name" value="LIPOPROTEIN"/>
    <property type="match status" value="1"/>
</dbReference>
<proteinExistence type="predicted"/>
<evidence type="ECO:0000313" key="2">
    <source>
        <dbReference type="EMBL" id="HHS53124.1"/>
    </source>
</evidence>
<dbReference type="Pfam" id="PF00801">
    <property type="entry name" value="PKD"/>
    <property type="match status" value="1"/>
</dbReference>
<comment type="caution">
    <text evidence="2">The sequence shown here is derived from an EMBL/GenBank/DDBJ whole genome shotgun (WGS) entry which is preliminary data.</text>
</comment>
<dbReference type="Gene3D" id="2.60.40.10">
    <property type="entry name" value="Immunoglobulins"/>
    <property type="match status" value="1"/>
</dbReference>
<dbReference type="InterPro" id="IPR000601">
    <property type="entry name" value="PKD_dom"/>
</dbReference>
<gene>
    <name evidence="2" type="ORF">ENW73_09800</name>
</gene>
<sequence>MKRILVSLIIVLISGLIFFAGCPKKKGKPPTKPMTPSGPSSGNINVAYNFSSSAQDPDGDSVAIRFSWGDGDTSNWSPFVPSGDSVAMSHSWSNTGTYYIKAQAKDEDGLTSDWSTGLSITISLTWTKTFGGSSYDEGNSVSQTSDGGYIITGCTRSFGAGYDDVYLIKTDGNW</sequence>